<dbReference type="SUPFAM" id="SSF56112">
    <property type="entry name" value="Protein kinase-like (PK-like)"/>
    <property type="match status" value="1"/>
</dbReference>
<dbReference type="InterPro" id="IPR011009">
    <property type="entry name" value="Kinase-like_dom_sf"/>
</dbReference>
<dbReference type="Gene3D" id="3.30.200.20">
    <property type="entry name" value="Phosphorylase Kinase, domain 1"/>
    <property type="match status" value="1"/>
</dbReference>
<proteinExistence type="predicted"/>
<dbReference type="OrthoDB" id="5981373at2759"/>
<dbReference type="PANTHER" id="PTHR47829">
    <property type="entry name" value="HYDROLASE, PUTATIVE (AFU_ORTHOLOGUE AFUA_1G12880)-RELATED"/>
    <property type="match status" value="1"/>
</dbReference>
<dbReference type="EMBL" id="CACRXK020011014">
    <property type="protein sequence ID" value="CAB4020552.1"/>
    <property type="molecule type" value="Genomic_DNA"/>
</dbReference>
<evidence type="ECO:0000313" key="2">
    <source>
        <dbReference type="Proteomes" id="UP001152795"/>
    </source>
</evidence>
<name>A0A6S7JVU6_PARCT</name>
<dbReference type="Pfam" id="PF01636">
    <property type="entry name" value="APH"/>
    <property type="match status" value="1"/>
</dbReference>
<dbReference type="InterPro" id="IPR052898">
    <property type="entry name" value="ACAD10-like"/>
</dbReference>
<evidence type="ECO:0000313" key="1">
    <source>
        <dbReference type="EMBL" id="CAB4020552.1"/>
    </source>
</evidence>
<accession>A0A6S7JVU6</accession>
<dbReference type="PANTHER" id="PTHR47829:SF3">
    <property type="entry name" value="AMINOGLYCOSIDE PHOSPHOTRANSFERASE DOMAIN-CONTAINING PROTEIN"/>
    <property type="match status" value="1"/>
</dbReference>
<gene>
    <name evidence="1" type="ORF">PACLA_8A014247</name>
</gene>
<dbReference type="Proteomes" id="UP001152795">
    <property type="component" value="Unassembled WGS sequence"/>
</dbReference>
<reference evidence="1" key="1">
    <citation type="submission" date="2020-04" db="EMBL/GenBank/DDBJ databases">
        <authorList>
            <person name="Alioto T."/>
            <person name="Alioto T."/>
            <person name="Gomez Garrido J."/>
        </authorList>
    </citation>
    <scope>NUCLEOTIDE SEQUENCE</scope>
    <source>
        <strain evidence="1">A484AB</strain>
    </source>
</reference>
<keyword evidence="2" id="KW-1185">Reference proteome</keyword>
<sequence length="118" mass="13825">MDTSEVRAEHKFDRIALDKYLARHLRGYPSNSNENLVVRQYRHGQSNPTFYMRKGSQEFVMRKKPPGKLLRHAHQVEREFDFTEALHKVGFPVATPLHLCQDVSVVGTEFYIMEHVQV</sequence>
<protein>
    <submittedName>
        <fullName evidence="1">Acyl- dehydrogenase family member 11</fullName>
    </submittedName>
</protein>
<comment type="caution">
    <text evidence="1">The sequence shown here is derived from an EMBL/GenBank/DDBJ whole genome shotgun (WGS) entry which is preliminary data.</text>
</comment>
<dbReference type="AlphaFoldDB" id="A0A6S7JVU6"/>
<dbReference type="InterPro" id="IPR002575">
    <property type="entry name" value="Aminoglycoside_PTrfase"/>
</dbReference>
<organism evidence="1 2">
    <name type="scientific">Paramuricea clavata</name>
    <name type="common">Red gorgonian</name>
    <name type="synonym">Violescent sea-whip</name>
    <dbReference type="NCBI Taxonomy" id="317549"/>
    <lineage>
        <taxon>Eukaryota</taxon>
        <taxon>Metazoa</taxon>
        <taxon>Cnidaria</taxon>
        <taxon>Anthozoa</taxon>
        <taxon>Octocorallia</taxon>
        <taxon>Malacalcyonacea</taxon>
        <taxon>Plexauridae</taxon>
        <taxon>Paramuricea</taxon>
    </lineage>
</organism>